<name>A0AAD1UN80_EUPCR</name>
<proteinExistence type="predicted"/>
<keyword evidence="3" id="KW-1185">Reference proteome</keyword>
<protein>
    <submittedName>
        <fullName evidence="2">Uncharacterized protein</fullName>
    </submittedName>
</protein>
<evidence type="ECO:0000313" key="3">
    <source>
        <dbReference type="Proteomes" id="UP001295684"/>
    </source>
</evidence>
<feature type="compositionally biased region" description="Basic and acidic residues" evidence="1">
    <location>
        <begin position="21"/>
        <end position="32"/>
    </location>
</feature>
<gene>
    <name evidence="2" type="ORF">ECRASSUSDP1_LOCUS13281</name>
</gene>
<dbReference type="EMBL" id="CAMPGE010013211">
    <property type="protein sequence ID" value="CAI2371954.1"/>
    <property type="molecule type" value="Genomic_DNA"/>
</dbReference>
<evidence type="ECO:0000256" key="1">
    <source>
        <dbReference type="SAM" id="MobiDB-lite"/>
    </source>
</evidence>
<dbReference type="AlphaFoldDB" id="A0AAD1UN80"/>
<organism evidence="2 3">
    <name type="scientific">Euplotes crassus</name>
    <dbReference type="NCBI Taxonomy" id="5936"/>
    <lineage>
        <taxon>Eukaryota</taxon>
        <taxon>Sar</taxon>
        <taxon>Alveolata</taxon>
        <taxon>Ciliophora</taxon>
        <taxon>Intramacronucleata</taxon>
        <taxon>Spirotrichea</taxon>
        <taxon>Hypotrichia</taxon>
        <taxon>Euplotida</taxon>
        <taxon>Euplotidae</taxon>
        <taxon>Moneuplotes</taxon>
    </lineage>
</organism>
<comment type="caution">
    <text evidence="2">The sequence shown here is derived from an EMBL/GenBank/DDBJ whole genome shotgun (WGS) entry which is preliminary data.</text>
</comment>
<accession>A0AAD1UN80</accession>
<evidence type="ECO:0000313" key="2">
    <source>
        <dbReference type="EMBL" id="CAI2371954.1"/>
    </source>
</evidence>
<dbReference type="Proteomes" id="UP001295684">
    <property type="component" value="Unassembled WGS sequence"/>
</dbReference>
<reference evidence="2" key="1">
    <citation type="submission" date="2023-07" db="EMBL/GenBank/DDBJ databases">
        <authorList>
            <consortium name="AG Swart"/>
            <person name="Singh M."/>
            <person name="Singh A."/>
            <person name="Seah K."/>
            <person name="Emmerich C."/>
        </authorList>
    </citation>
    <scope>NUCLEOTIDE SEQUENCE</scope>
    <source>
        <strain evidence="2">DP1</strain>
    </source>
</reference>
<sequence>MESYQNIASKYISSNAAGGIEESKESHQEDPFGLKSLGSEDQTKPTLRSFKIKSSIVSKALENFFTYTQYCQRYEGDIQELHQQWGHQLVQLKLKVNNIEDEGRLQELEDFDKEINLMKKEMSNQDIFAKFKDESYWRLLEEEVVANINLEDKSSSLQQRVHPKPALDRLSFSSTEFDSYYWLQKGCQRPFRSVIQLILWMNRPGDMNVTKGLDKRLPDLGELWLRNIPSESQEARDCVAKYFPKKVQLFSFNYESALGSIDLYHSALLAATSSVTETVFLYNFKISQAQTIALLAAFRKVTIFGLCSCIMHIPSVPSFPDSMANSNIWQLDFSSSGDRAHGDWGEDSSCFSNLMAGLAQVDILGETWSG</sequence>
<feature type="region of interest" description="Disordered" evidence="1">
    <location>
        <begin position="18"/>
        <end position="40"/>
    </location>
</feature>